<evidence type="ECO:0000256" key="4">
    <source>
        <dbReference type="ARBA" id="ARBA00023002"/>
    </source>
</evidence>
<dbReference type="SUPFAM" id="SSF51905">
    <property type="entry name" value="FAD/NAD(P)-binding domain"/>
    <property type="match status" value="1"/>
</dbReference>
<keyword evidence="3" id="KW-0274">FAD</keyword>
<reference evidence="7" key="1">
    <citation type="submission" date="2023-05" db="EMBL/GenBank/DDBJ databases">
        <title>Whole genome sequence of Commensalibacter sp.</title>
        <authorList>
            <person name="Charoenyingcharoen P."/>
            <person name="Yukphan P."/>
        </authorList>
    </citation>
    <scope>NUCLEOTIDE SEQUENCE</scope>
    <source>
        <strain evidence="7">TBRC 16381</strain>
    </source>
</reference>
<protein>
    <submittedName>
        <fullName evidence="7">NAD(P)/FAD-dependent oxidoreductase</fullName>
        <ecNumber evidence="7">1.6.5.-</ecNumber>
    </submittedName>
</protein>
<dbReference type="RefSeq" id="WP_281448883.1">
    <property type="nucleotide sequence ID" value="NZ_JASBAO010000001.1"/>
</dbReference>
<keyword evidence="2" id="KW-0285">Flavoprotein</keyword>
<proteinExistence type="inferred from homology"/>
<dbReference type="Pfam" id="PF07992">
    <property type="entry name" value="Pyr_redox_2"/>
    <property type="match status" value="1"/>
</dbReference>
<evidence type="ECO:0000313" key="8">
    <source>
        <dbReference type="Proteomes" id="UP001431634"/>
    </source>
</evidence>
<accession>A0ABT6Q3V2</accession>
<dbReference type="GO" id="GO:0016491">
    <property type="term" value="F:oxidoreductase activity"/>
    <property type="evidence" value="ECO:0007669"/>
    <property type="project" value="UniProtKB-KW"/>
</dbReference>
<sequence length="414" mass="46249">MRKKRIVVLGGGIAGLEFLSRVTRKIDHSKYQLCLIDKNELHIWKPMLHTFAAGSNAPSEQGIPFLIQAKRYNFVFEPGEVSELNIKNKKITLAAYVDKYGKKILPERHVNFDYLVVALGSQTNDFNTKGVKDYAYTIDDLGKALRFYDDLKNYIIQAAILEEKHYLVVVGAGATGVELSGEIINELKQSAQYSDHDFAKNIDLTVVQSGDRVLPSFKQEISQAVKETMNGIGIRTLLSQRVAEVTKDSVVLESGEVLPADQVVWTTGVKAPNVLQQLAGVEQSKISQLVVNNKFQLLDNADIFAIGDCSQMQNKPLPPTAQVASQQAIYLSEYFGDIIDGRPNIPPFEYRDYGALVSVGRYASFGTFGNRMAVKGLIAQLAHLYLYRRHQMQILGIWRGLSAIIADFFRKKAR</sequence>
<keyword evidence="8" id="KW-1185">Reference proteome</keyword>
<keyword evidence="5" id="KW-0520">NAD</keyword>
<dbReference type="PANTHER" id="PTHR43706">
    <property type="entry name" value="NADH DEHYDROGENASE"/>
    <property type="match status" value="1"/>
</dbReference>
<dbReference type="InterPro" id="IPR036188">
    <property type="entry name" value="FAD/NAD-bd_sf"/>
</dbReference>
<dbReference type="EC" id="1.6.5.-" evidence="7"/>
<organism evidence="7 8">
    <name type="scientific">Commensalibacter oyaizuii</name>
    <dbReference type="NCBI Taxonomy" id="3043873"/>
    <lineage>
        <taxon>Bacteria</taxon>
        <taxon>Pseudomonadati</taxon>
        <taxon>Pseudomonadota</taxon>
        <taxon>Alphaproteobacteria</taxon>
        <taxon>Acetobacterales</taxon>
        <taxon>Acetobacteraceae</taxon>
    </lineage>
</organism>
<keyword evidence="4 7" id="KW-0560">Oxidoreductase</keyword>
<comment type="caution">
    <text evidence="7">The sequence shown here is derived from an EMBL/GenBank/DDBJ whole genome shotgun (WGS) entry which is preliminary data.</text>
</comment>
<evidence type="ECO:0000259" key="6">
    <source>
        <dbReference type="Pfam" id="PF07992"/>
    </source>
</evidence>
<dbReference type="PANTHER" id="PTHR43706:SF9">
    <property type="entry name" value="TYPE II NADH:QUINONE OXIDOREDUCTASE"/>
    <property type="match status" value="1"/>
</dbReference>
<name>A0ABT6Q3V2_9PROT</name>
<evidence type="ECO:0000256" key="1">
    <source>
        <dbReference type="ARBA" id="ARBA00005272"/>
    </source>
</evidence>
<evidence type="ECO:0000256" key="2">
    <source>
        <dbReference type="ARBA" id="ARBA00022630"/>
    </source>
</evidence>
<feature type="domain" description="FAD/NAD(P)-binding" evidence="6">
    <location>
        <begin position="5"/>
        <end position="328"/>
    </location>
</feature>
<evidence type="ECO:0000256" key="3">
    <source>
        <dbReference type="ARBA" id="ARBA00022827"/>
    </source>
</evidence>
<evidence type="ECO:0000313" key="7">
    <source>
        <dbReference type="EMBL" id="MDI2091798.1"/>
    </source>
</evidence>
<dbReference type="EMBL" id="JASBAO010000001">
    <property type="protein sequence ID" value="MDI2091798.1"/>
    <property type="molecule type" value="Genomic_DNA"/>
</dbReference>
<gene>
    <name evidence="7" type="ORF">QJV27_10525</name>
</gene>
<dbReference type="Proteomes" id="UP001431634">
    <property type="component" value="Unassembled WGS sequence"/>
</dbReference>
<evidence type="ECO:0000256" key="5">
    <source>
        <dbReference type="ARBA" id="ARBA00023027"/>
    </source>
</evidence>
<dbReference type="InterPro" id="IPR023753">
    <property type="entry name" value="FAD/NAD-binding_dom"/>
</dbReference>
<dbReference type="InterPro" id="IPR045024">
    <property type="entry name" value="NDH-2"/>
</dbReference>
<dbReference type="PRINTS" id="PR00368">
    <property type="entry name" value="FADPNR"/>
</dbReference>
<dbReference type="Gene3D" id="3.50.50.100">
    <property type="match status" value="1"/>
</dbReference>
<comment type="similarity">
    <text evidence="1">Belongs to the NADH dehydrogenase family.</text>
</comment>